<dbReference type="PROSITE" id="PS51471">
    <property type="entry name" value="FE2OG_OXY"/>
    <property type="match status" value="1"/>
</dbReference>
<dbReference type="InterPro" id="IPR050295">
    <property type="entry name" value="Plant_2OG-oxidoreductases"/>
</dbReference>
<dbReference type="InterPro" id="IPR027443">
    <property type="entry name" value="IPNS-like_sf"/>
</dbReference>
<dbReference type="Pfam" id="PF14226">
    <property type="entry name" value="DIOX_N"/>
    <property type="match status" value="1"/>
</dbReference>
<evidence type="ECO:0000256" key="5">
    <source>
        <dbReference type="RuleBase" id="RU003682"/>
    </source>
</evidence>
<evidence type="ECO:0000313" key="8">
    <source>
        <dbReference type="Proteomes" id="UP001161247"/>
    </source>
</evidence>
<dbReference type="GO" id="GO:0016706">
    <property type="term" value="F:2-oxoglutarate-dependent dioxygenase activity"/>
    <property type="evidence" value="ECO:0007669"/>
    <property type="project" value="UniProtKB-ARBA"/>
</dbReference>
<dbReference type="AlphaFoldDB" id="A0AAV1CLC4"/>
<dbReference type="SUPFAM" id="SSF51197">
    <property type="entry name" value="Clavaminate synthase-like"/>
    <property type="match status" value="1"/>
</dbReference>
<evidence type="ECO:0000256" key="3">
    <source>
        <dbReference type="ARBA" id="ARBA00023002"/>
    </source>
</evidence>
<dbReference type="Gene3D" id="2.60.120.330">
    <property type="entry name" value="B-lactam Antibiotic, Isopenicillin N Synthase, Chain"/>
    <property type="match status" value="1"/>
</dbReference>
<sequence>MDTKVIPAIKLSGLSLPVKNVQELASQNLEAIPHRYIRPETESDEVSVDESSQLPVIDMNKLASGSIEYQTEMAKLHQACKEWGFFQLINHGATTEIENTKAAVRDFFKLPLEEKMVYEQLPGGLEGYGHAFVLSDDQKLDWNDMLAIIALPISARNMRFWPNKPESFRSAFEQYSRVLHKISTILCEMMAANLGVEFKEFSGMYKELVQTIRVNYYPPCSQADKVIGISPHTDGNLLTLLVQVDEVEGLQIRKNGKWAPIKPLPGALIVNTGDALEIMSNGEYPTVEHRAVVNSERERLSIAAFHGPSAEANISPLPDLVKANGAKYRTVKYEEYLKEFLSSRLSGKSQLDDVKIYN</sequence>
<organism evidence="7 8">
    <name type="scientific">Oldenlandia corymbosa var. corymbosa</name>
    <dbReference type="NCBI Taxonomy" id="529605"/>
    <lineage>
        <taxon>Eukaryota</taxon>
        <taxon>Viridiplantae</taxon>
        <taxon>Streptophyta</taxon>
        <taxon>Embryophyta</taxon>
        <taxon>Tracheophyta</taxon>
        <taxon>Spermatophyta</taxon>
        <taxon>Magnoliopsida</taxon>
        <taxon>eudicotyledons</taxon>
        <taxon>Gunneridae</taxon>
        <taxon>Pentapetalae</taxon>
        <taxon>asterids</taxon>
        <taxon>lamiids</taxon>
        <taxon>Gentianales</taxon>
        <taxon>Rubiaceae</taxon>
        <taxon>Rubioideae</taxon>
        <taxon>Spermacoceae</taxon>
        <taxon>Hedyotis-Oldenlandia complex</taxon>
        <taxon>Oldenlandia</taxon>
    </lineage>
</organism>
<gene>
    <name evidence="7" type="ORF">OLC1_LOCUS6428</name>
</gene>
<protein>
    <submittedName>
        <fullName evidence="7">OLC1v1031408C1</fullName>
    </submittedName>
</protein>
<evidence type="ECO:0000313" key="7">
    <source>
        <dbReference type="EMBL" id="CAI9095454.1"/>
    </source>
</evidence>
<dbReference type="InterPro" id="IPR026992">
    <property type="entry name" value="DIOX_N"/>
</dbReference>
<dbReference type="InterPro" id="IPR005123">
    <property type="entry name" value="Oxoglu/Fe-dep_dioxygenase_dom"/>
</dbReference>
<comment type="similarity">
    <text evidence="1 5">Belongs to the iron/ascorbate-dependent oxidoreductase family.</text>
</comment>
<dbReference type="GO" id="GO:0009805">
    <property type="term" value="P:coumarin biosynthetic process"/>
    <property type="evidence" value="ECO:0007669"/>
    <property type="project" value="UniProtKB-ARBA"/>
</dbReference>
<evidence type="ECO:0000256" key="4">
    <source>
        <dbReference type="ARBA" id="ARBA00023004"/>
    </source>
</evidence>
<proteinExistence type="inferred from homology"/>
<name>A0AAV1CLC4_OLDCO</name>
<dbReference type="Proteomes" id="UP001161247">
    <property type="component" value="Chromosome 2"/>
</dbReference>
<feature type="domain" description="Fe2OG dioxygenase" evidence="6">
    <location>
        <begin position="208"/>
        <end position="308"/>
    </location>
</feature>
<accession>A0AAV1CLC4</accession>
<dbReference type="GO" id="GO:0002238">
    <property type="term" value="P:response to molecule of fungal origin"/>
    <property type="evidence" value="ECO:0007669"/>
    <property type="project" value="UniProtKB-ARBA"/>
</dbReference>
<keyword evidence="4 5" id="KW-0408">Iron</keyword>
<dbReference type="GO" id="GO:0046872">
    <property type="term" value="F:metal ion binding"/>
    <property type="evidence" value="ECO:0007669"/>
    <property type="project" value="UniProtKB-KW"/>
</dbReference>
<evidence type="ECO:0000256" key="2">
    <source>
        <dbReference type="ARBA" id="ARBA00022723"/>
    </source>
</evidence>
<keyword evidence="3 5" id="KW-0560">Oxidoreductase</keyword>
<evidence type="ECO:0000259" key="6">
    <source>
        <dbReference type="PROSITE" id="PS51471"/>
    </source>
</evidence>
<evidence type="ECO:0000256" key="1">
    <source>
        <dbReference type="ARBA" id="ARBA00008056"/>
    </source>
</evidence>
<reference evidence="7" key="1">
    <citation type="submission" date="2023-03" db="EMBL/GenBank/DDBJ databases">
        <authorList>
            <person name="Julca I."/>
        </authorList>
    </citation>
    <scope>NUCLEOTIDE SEQUENCE</scope>
</reference>
<dbReference type="InterPro" id="IPR044861">
    <property type="entry name" value="IPNS-like_FE2OG_OXY"/>
</dbReference>
<keyword evidence="8" id="KW-1185">Reference proteome</keyword>
<keyword evidence="2 5" id="KW-0479">Metal-binding</keyword>
<dbReference type="EMBL" id="OX459119">
    <property type="protein sequence ID" value="CAI9095454.1"/>
    <property type="molecule type" value="Genomic_DNA"/>
</dbReference>
<dbReference type="Pfam" id="PF03171">
    <property type="entry name" value="2OG-FeII_Oxy"/>
    <property type="match status" value="1"/>
</dbReference>
<dbReference type="FunFam" id="2.60.120.330:FF:000001">
    <property type="entry name" value="Protein SRG1"/>
    <property type="match status" value="1"/>
</dbReference>
<dbReference type="PANTHER" id="PTHR47991">
    <property type="entry name" value="OXOGLUTARATE/IRON-DEPENDENT DIOXYGENASE"/>
    <property type="match status" value="1"/>
</dbReference>